<sequence length="2458" mass="272612">MEDFLDLELYSNTSPWNLESNTQTKDGSEHSDTETVKSNKPDTPTLLKISPVISVHTKVEDGLIAEKDKVLMQENIFLDETLELKDKGMASSKLNSLASGNVSVLSNQNDIEPSHFLDAISCSDIAVNIRDYPTKIAIEIHNMCDAQENLCQPVKKTLASPYSVFKLPEEKNPDVIAAKDFCTQPPTSTDKFCQKTKAASSKLLVQPLSPAESVYIANSDAGTASSTKGVISISGETPSIKPLSCPNKFFQKPKTALVKKSIFSESTSNDVTFEYSKDNNASEIGSTDVENLSTKLISSDQRKTTALTKLLVQPSRFPASVKTKTILTSLSTIEVTNSGLAIDAGKGTHDNHPLPVNRTETSGAVNITETSGIAINDQTTFSGANSDIGSSLPSNCADSIGVLAIQKCDKRLNLPADIFNEHSVTPTMSKLSLGDCSKALNHDSRQLYHSATQPDQQDSCYISLSSDNLLTDADNMASHVEDGHCFKKSQVNQNVIMKEKSNHQESVVDIESSTADYKTPEQIQLSKHKMLFSNTLHMILKKKPPVSKPLAVREIKCKNKDKTNQFMSELQKSLEKRLTKPREDSKMIFKCDETVLSKEEEKRANNMKSPDRTNNLSPRPEHLTSTLQEGSSSFKEAQLRLKKHFERKSPNHSNTVVPKNLMALRSNVKELVKQELVYLASMSQPDKKKSEIPSTQQSFCQTQIETPQQDDSSLTPEVSSLINILQKISDSDEALEQTAELIVQKALSDNGLSEAASSTSTSSSWDSILSTFLPVFKIFEKTINIVVEDLGKALADELYGIQKSAPSISNIASNHHFMQMLLESAAKSRQADVTSLPNLHLPEAPRRLPKDISDIWKRSLYKYIQLSEKCTAQLHVKDTEIQTTETCIVQENDTATGNAWKQKCLQQGSASDQQEPSSYYRTISEELTNKGRLPYREVKNSHVSRMVVDEKRLQCKDIDEREINTLHTSNKLMKQGIETSPFCAKDSSESLTEFNSAFSCTVKSDTVYVSLNKSLQPEENQNHEKVKKCQKESRVLAKIKFKRKLSKILHKKRPRSIQEDTSPRMTRHKVLLTPTANMSSAHLHKSTAKVNLFVDSAMCPNPWDEHGDKGMHDIVRPSLETLSLIPLTFGLKDETESIFDNTLSGESSSCFEEDVKVSWSDCLATEQQHPRHDKSGLSLNNTSWSPAVKKVSESIKSCISDICLKHQKCHFHGVEPSGSQSQLLVPSNVRIQPNDFQKDPNTKDNNSSQPNLEPLAPAPNTKVCSSLSFPSIALSHSQGNAVPKETVATAPIVSTGSEEVNCKEEREQSNEVSCSSENLITQINKGANKTSDASVVQNLPTKEPNAALSSVAGISSKADSENNHFPNISSVLISSKKPPLSPRRLQAKPQTDSTNGKTTDVDCKLTTLPNMPKEDSVSPTSVVEVPSASSDVSSTHNELFSATSNVSAPRKEILNIDTHKETSNSYRDGNVPKDLMSVPIPKDLISVSLSKDLISEPLIKDLISVPQPKDLISVPTDKTSKCMDMPIASTEAFKVPIDLPSQCTARSQTCMDGFSVPNEYGSNRTHLEIPNTSREVLNAPKDVFVASRELFNAPWEIAKPPIEVPAAWREGLSAHNEMPNPNIEVNSAPGEMHSVHQKMYNAPQEIFSLPENVLSADKDINSAPREGLSAPKDMSVKATEVPSAPKETFIAPKEAFRTPEVSSTPRVKPPKLLHLEQVKKLFKNIPSTNPDLRSQDVQKPDVLSRPLKESHTTTSPETSDVSEFFIPKKSSNPLGFQLPTGAHLLSPLHSTTSSKACTTSMLSSDANTAVNDSVSQQGSSHLADASNSYGFSNQLSSVTASAQSSSFSKPLPYSKAHINSKLKRAKSFKSKNIPSSSDKTLADELSRPQNTDLLESFPPVMPVTIQNLKEQHNSKLFSAKEPHDSSPSSAESQSVISDIDKHSSLSYELKDKKLKLPGRAFEMRPIKKVNQNQLQHTNPENLNGCLHQNRTDEIIDTNNFNSRPQQASQDLKDNVKYNLNSISNSCIKQPTKAKGLTMSQIKSLYTKNVPSSHLLDKTKLLNSPDENKKNALVQKFNNNLPQPIHTNISVFSPLPQQNLTQDSSKLFSQSNISIQDSLVNSMTMREMNSESTSDKESSSPLASDTDLSPAESSIANPGTTDTDLTSTYSMVNFVSIHSDQKKAFENSPSPASAFPAPKTKHEFLIPNKGHAPNQQQHSNVKHPSHLFKTLSSEFDEKGHNVSSHTFVNLYAPLTKQITSETHQAGERRSLNENQYFLRNHSVYPLSPQYFRDHAKEARPIRQGRTSVLAVKNYEISGQSSFNQQHPIPSNQFLSSHNQQSQLYTASSLRLQQDELLYDHIYQQQQDYRHLQADFNHYQQQEYNHARDQQEYNHAQGPQECKHAHKQDEYDNYCNHQHNYNQSWQSCSYCTHSFNGKPSWQLSERNGHQCQYNYQFRKN</sequence>
<feature type="compositionally biased region" description="Polar residues" evidence="1">
    <location>
        <begin position="1388"/>
        <end position="1398"/>
    </location>
</feature>
<reference evidence="2" key="2">
    <citation type="submission" date="2023-04" db="EMBL/GenBank/DDBJ databases">
        <authorList>
            <person name="Bu L."/>
            <person name="Lu L."/>
            <person name="Laidemitt M.R."/>
            <person name="Zhang S.M."/>
            <person name="Mutuku M."/>
            <person name="Mkoji G."/>
            <person name="Steinauer M."/>
            <person name="Loker E.S."/>
        </authorList>
    </citation>
    <scope>NUCLEOTIDE SEQUENCE</scope>
    <source>
        <strain evidence="2">KasaAsao</strain>
        <tissue evidence="2">Whole Snail</tissue>
    </source>
</reference>
<feature type="compositionally biased region" description="Polar residues" evidence="1">
    <location>
        <begin position="606"/>
        <end position="633"/>
    </location>
</feature>
<feature type="compositionally biased region" description="Polar residues" evidence="1">
    <location>
        <begin position="1752"/>
        <end position="1761"/>
    </location>
</feature>
<comment type="caution">
    <text evidence="2">The sequence shown here is derived from an EMBL/GenBank/DDBJ whole genome shotgun (WGS) entry which is preliminary data.</text>
</comment>
<feature type="region of interest" description="Disordered" evidence="1">
    <location>
        <begin position="2125"/>
        <end position="2162"/>
    </location>
</feature>
<feature type="region of interest" description="Disordered" evidence="1">
    <location>
        <begin position="1373"/>
        <end position="1402"/>
    </location>
</feature>
<accession>A0AAD8C0R8</accession>
<evidence type="ECO:0000256" key="1">
    <source>
        <dbReference type="SAM" id="MobiDB-lite"/>
    </source>
</evidence>
<evidence type="ECO:0000313" key="3">
    <source>
        <dbReference type="Proteomes" id="UP001233172"/>
    </source>
</evidence>
<feature type="compositionally biased region" description="Polar residues" evidence="1">
    <location>
        <begin position="1870"/>
        <end position="1879"/>
    </location>
</feature>
<proteinExistence type="predicted"/>
<feature type="compositionally biased region" description="Polar residues" evidence="1">
    <location>
        <begin position="1925"/>
        <end position="1936"/>
    </location>
</feature>
<dbReference type="Proteomes" id="UP001233172">
    <property type="component" value="Unassembled WGS sequence"/>
</dbReference>
<feature type="region of interest" description="Disordered" evidence="1">
    <location>
        <begin position="1724"/>
        <end position="1762"/>
    </location>
</feature>
<evidence type="ECO:0000313" key="2">
    <source>
        <dbReference type="EMBL" id="KAK0064394.1"/>
    </source>
</evidence>
<feature type="region of interest" description="Disordered" evidence="1">
    <location>
        <begin position="1917"/>
        <end position="1936"/>
    </location>
</feature>
<reference evidence="2" key="1">
    <citation type="journal article" date="2023" name="PLoS Negl. Trop. Dis.">
        <title>A genome sequence for Biomphalaria pfeifferi, the major vector snail for the human-infecting parasite Schistosoma mansoni.</title>
        <authorList>
            <person name="Bu L."/>
            <person name="Lu L."/>
            <person name="Laidemitt M.R."/>
            <person name="Zhang S.M."/>
            <person name="Mutuku M."/>
            <person name="Mkoji G."/>
            <person name="Steinauer M."/>
            <person name="Loker E.S."/>
        </authorList>
    </citation>
    <scope>NUCLEOTIDE SEQUENCE</scope>
    <source>
        <strain evidence="2">KasaAsao</strain>
    </source>
</reference>
<dbReference type="EMBL" id="JASAOG010000017">
    <property type="protein sequence ID" value="KAK0064394.1"/>
    <property type="molecule type" value="Genomic_DNA"/>
</dbReference>
<feature type="region of interest" description="Disordered" evidence="1">
    <location>
        <begin position="1864"/>
        <end position="1884"/>
    </location>
</feature>
<feature type="compositionally biased region" description="Basic and acidic residues" evidence="1">
    <location>
        <begin position="26"/>
        <end position="40"/>
    </location>
</feature>
<feature type="region of interest" description="Disordered" evidence="1">
    <location>
        <begin position="15"/>
        <end position="43"/>
    </location>
</feature>
<organism evidence="2 3">
    <name type="scientific">Biomphalaria pfeifferi</name>
    <name type="common">Bloodfluke planorb</name>
    <name type="synonym">Freshwater snail</name>
    <dbReference type="NCBI Taxonomy" id="112525"/>
    <lineage>
        <taxon>Eukaryota</taxon>
        <taxon>Metazoa</taxon>
        <taxon>Spiralia</taxon>
        <taxon>Lophotrochozoa</taxon>
        <taxon>Mollusca</taxon>
        <taxon>Gastropoda</taxon>
        <taxon>Heterobranchia</taxon>
        <taxon>Euthyneura</taxon>
        <taxon>Panpulmonata</taxon>
        <taxon>Hygrophila</taxon>
        <taxon>Lymnaeoidea</taxon>
        <taxon>Planorbidae</taxon>
        <taxon>Biomphalaria</taxon>
    </lineage>
</organism>
<protein>
    <submittedName>
        <fullName evidence="2">Uncharacterized protein</fullName>
    </submittedName>
</protein>
<keyword evidence="3" id="KW-1185">Reference proteome</keyword>
<feature type="compositionally biased region" description="Polar residues" evidence="1">
    <location>
        <begin position="15"/>
        <end position="25"/>
    </location>
</feature>
<feature type="region of interest" description="Disordered" evidence="1">
    <location>
        <begin position="1232"/>
        <end position="1259"/>
    </location>
</feature>
<feature type="compositionally biased region" description="Polar residues" evidence="1">
    <location>
        <begin position="2140"/>
        <end position="2162"/>
    </location>
</feature>
<feature type="region of interest" description="Disordered" evidence="1">
    <location>
        <begin position="598"/>
        <end position="633"/>
    </location>
</feature>
<name>A0AAD8C0R8_BIOPF</name>
<gene>
    <name evidence="2" type="ORF">Bpfe_006053</name>
</gene>